<evidence type="ECO:0000256" key="7">
    <source>
        <dbReference type="ARBA" id="ARBA00022737"/>
    </source>
</evidence>
<organism evidence="11 12">
    <name type="scientific">Babjeviella inositovora NRRL Y-12698</name>
    <dbReference type="NCBI Taxonomy" id="984486"/>
    <lineage>
        <taxon>Eukaryota</taxon>
        <taxon>Fungi</taxon>
        <taxon>Dikarya</taxon>
        <taxon>Ascomycota</taxon>
        <taxon>Saccharomycotina</taxon>
        <taxon>Pichiomycetes</taxon>
        <taxon>Serinales incertae sedis</taxon>
        <taxon>Babjeviella</taxon>
    </lineage>
</organism>
<comment type="cofactor">
    <cofactor evidence="9">
        <name>Zn(2+)</name>
        <dbReference type="ChEBI" id="CHEBI:29105"/>
    </cofactor>
    <text evidence="9">Binds 1 zinc ion per subunit.</text>
</comment>
<dbReference type="GeneID" id="30146385"/>
<keyword evidence="4 9" id="KW-0637">Prenyltransferase</keyword>
<evidence type="ECO:0000256" key="4">
    <source>
        <dbReference type="ARBA" id="ARBA00022602"/>
    </source>
</evidence>
<keyword evidence="6 9" id="KW-0479">Metal-binding</keyword>
<evidence type="ECO:0000256" key="5">
    <source>
        <dbReference type="ARBA" id="ARBA00022679"/>
    </source>
</evidence>
<evidence type="ECO:0000313" key="11">
    <source>
        <dbReference type="EMBL" id="ODQ80675.1"/>
    </source>
</evidence>
<dbReference type="Gene3D" id="1.50.10.20">
    <property type="match status" value="1"/>
</dbReference>
<accession>A0A1E3QSJ6</accession>
<dbReference type="PANTHER" id="PTHR11774">
    <property type="entry name" value="GERANYLGERANYL TRANSFERASE TYPE BETA SUBUNIT"/>
    <property type="match status" value="1"/>
</dbReference>
<sequence length="400" mass="44271">MCEAETTIHDTLETKTTIEKDRVQLDIKQIYETILELGEFPTLATKKHVQFLTISLGSLPHDFCVLDASNPWILYWILNSLLLLRKELNQKTCDQVREKIMGYIHPEGGIGGGPGQTGHAAATYASILSLTLTKNWDVMRAMKNQIYPWLLTLKQADGSFVMHVGGEKDTRAVYCVLTVASLLDVMTPELVEGTGAWLKSCQTYEGGFGGIPFDEAHGGYTFCAVASLCLLGHPRELSKHCNIDSLTRWVVSRQYTLEGGLSGRTNKLVDGCYSHWVGTVGPLLEVALGERSIINRPALQHYILSCCQFEKGGLRDKPGMNADFYHTNYVLCGLATVQTETVFDEAQYCSSIIDSAAYCFRSVPARSDIVEVEQVNLVRAINPIFGIPDGFPEACRASMR</sequence>
<keyword evidence="12" id="KW-1185">Reference proteome</keyword>
<keyword evidence="7" id="KW-0677">Repeat</keyword>
<dbReference type="AlphaFoldDB" id="A0A1E3QSJ6"/>
<dbReference type="CDD" id="cd02893">
    <property type="entry name" value="FTase"/>
    <property type="match status" value="1"/>
</dbReference>
<reference evidence="12" key="1">
    <citation type="submission" date="2016-05" db="EMBL/GenBank/DDBJ databases">
        <title>Comparative genomics of biotechnologically important yeasts.</title>
        <authorList>
            <consortium name="DOE Joint Genome Institute"/>
            <person name="Riley R."/>
            <person name="Haridas S."/>
            <person name="Wolfe K.H."/>
            <person name="Lopes M.R."/>
            <person name="Hittinger C.T."/>
            <person name="Goker M."/>
            <person name="Salamov A."/>
            <person name="Wisecaver J."/>
            <person name="Long T.M."/>
            <person name="Aerts A.L."/>
            <person name="Barry K."/>
            <person name="Choi C."/>
            <person name="Clum A."/>
            <person name="Coughlan A.Y."/>
            <person name="Deshpande S."/>
            <person name="Douglass A.P."/>
            <person name="Hanson S.J."/>
            <person name="Klenk H.-P."/>
            <person name="Labutti K."/>
            <person name="Lapidus A."/>
            <person name="Lindquist E."/>
            <person name="Lipzen A."/>
            <person name="Meier-Kolthoff J.P."/>
            <person name="Ohm R.A."/>
            <person name="Otillar R.P."/>
            <person name="Pangilinan J."/>
            <person name="Peng Y."/>
            <person name="Rokas A."/>
            <person name="Rosa C.A."/>
            <person name="Scheuner C."/>
            <person name="Sibirny A.A."/>
            <person name="Slot J.C."/>
            <person name="Stielow J.B."/>
            <person name="Sun H."/>
            <person name="Kurtzman C.P."/>
            <person name="Blackwell M."/>
            <person name="Grigoriev I.V."/>
            <person name="Jeffries T.W."/>
        </authorList>
    </citation>
    <scope>NUCLEOTIDE SEQUENCE [LARGE SCALE GENOMIC DNA]</scope>
    <source>
        <strain evidence="12">NRRL Y-12698</strain>
    </source>
</reference>
<comment type="function">
    <text evidence="9">Catalyzes the transfer of a farnesyl moiety from farnesyl diphosphate to a cysteine at the fourth position from the C-terminus of several proteins. The beta subunit is responsible for peptide-binding.</text>
</comment>
<dbReference type="GO" id="GO:0008270">
    <property type="term" value="F:zinc ion binding"/>
    <property type="evidence" value="ECO:0007669"/>
    <property type="project" value="UniProtKB-UniRule"/>
</dbReference>
<evidence type="ECO:0000256" key="9">
    <source>
        <dbReference type="RuleBase" id="RU365056"/>
    </source>
</evidence>
<evidence type="ECO:0000313" key="12">
    <source>
        <dbReference type="Proteomes" id="UP000094336"/>
    </source>
</evidence>
<evidence type="ECO:0000256" key="2">
    <source>
        <dbReference type="ARBA" id="ARBA00012702"/>
    </source>
</evidence>
<dbReference type="InterPro" id="IPR001330">
    <property type="entry name" value="Prenyltrans"/>
</dbReference>
<dbReference type="InterPro" id="IPR045089">
    <property type="entry name" value="PGGT1B-like"/>
</dbReference>
<dbReference type="STRING" id="984486.A0A1E3QSJ6"/>
<dbReference type="GO" id="GO:0004660">
    <property type="term" value="F:protein farnesyltransferase activity"/>
    <property type="evidence" value="ECO:0007669"/>
    <property type="project" value="UniProtKB-UniRule"/>
</dbReference>
<keyword evidence="8 9" id="KW-0862">Zinc</keyword>
<dbReference type="EMBL" id="KV454429">
    <property type="protein sequence ID" value="ODQ80675.1"/>
    <property type="molecule type" value="Genomic_DNA"/>
</dbReference>
<dbReference type="GO" id="GO:0051604">
    <property type="term" value="P:protein maturation"/>
    <property type="evidence" value="ECO:0007669"/>
    <property type="project" value="EnsemblFungi"/>
</dbReference>
<dbReference type="GO" id="GO:0005965">
    <property type="term" value="C:protein farnesyltransferase complex"/>
    <property type="evidence" value="ECO:0007669"/>
    <property type="project" value="UniProtKB-UniRule"/>
</dbReference>
<comment type="catalytic activity">
    <reaction evidence="9">
        <text>L-cysteinyl-[protein] + (2E,6E)-farnesyl diphosphate = S-(2E,6E)-farnesyl-L-cysteinyl-[protein] + diphosphate</text>
        <dbReference type="Rhea" id="RHEA:13345"/>
        <dbReference type="Rhea" id="RHEA-COMP:10131"/>
        <dbReference type="Rhea" id="RHEA-COMP:11535"/>
        <dbReference type="ChEBI" id="CHEBI:29950"/>
        <dbReference type="ChEBI" id="CHEBI:33019"/>
        <dbReference type="ChEBI" id="CHEBI:86019"/>
        <dbReference type="ChEBI" id="CHEBI:175763"/>
    </reaction>
</comment>
<evidence type="ECO:0000256" key="6">
    <source>
        <dbReference type="ARBA" id="ARBA00022723"/>
    </source>
</evidence>
<feature type="domain" description="Prenyltransferase alpha-alpha toroid" evidence="10">
    <location>
        <begin position="43"/>
        <end position="386"/>
    </location>
</feature>
<evidence type="ECO:0000256" key="8">
    <source>
        <dbReference type="ARBA" id="ARBA00022833"/>
    </source>
</evidence>
<dbReference type="EC" id="2.5.1.58" evidence="2 9"/>
<protein>
    <recommendedName>
        <fullName evidence="3 9">Protein farnesyltransferase subunit beta</fullName>
        <shortName evidence="9">FTase-beta</shortName>
        <ecNumber evidence="2 9">2.5.1.58</ecNumber>
    </recommendedName>
</protein>
<dbReference type="RefSeq" id="XP_018986003.1">
    <property type="nucleotide sequence ID" value="XM_019128532.1"/>
</dbReference>
<proteinExistence type="inferred from homology"/>
<dbReference type="InterPro" id="IPR008930">
    <property type="entry name" value="Terpenoid_cyclase/PrenylTrfase"/>
</dbReference>
<dbReference type="Pfam" id="PF00432">
    <property type="entry name" value="Prenyltrans"/>
    <property type="match status" value="1"/>
</dbReference>
<dbReference type="InterPro" id="IPR026872">
    <property type="entry name" value="FTB"/>
</dbReference>
<dbReference type="Proteomes" id="UP000094336">
    <property type="component" value="Unassembled WGS sequence"/>
</dbReference>
<keyword evidence="5 9" id="KW-0808">Transferase</keyword>
<dbReference type="OrthoDB" id="10261146at2759"/>
<evidence type="ECO:0000256" key="3">
    <source>
        <dbReference type="ARBA" id="ARBA00015798"/>
    </source>
</evidence>
<comment type="similarity">
    <text evidence="1 9">Belongs to the protein prenyltransferase subunit beta family.</text>
</comment>
<dbReference type="SUPFAM" id="SSF48239">
    <property type="entry name" value="Terpenoid cyclases/Protein prenyltransferases"/>
    <property type="match status" value="1"/>
</dbReference>
<dbReference type="PANTHER" id="PTHR11774:SF6">
    <property type="entry name" value="PROTEIN FARNESYLTRANSFERASE SUBUNIT BETA"/>
    <property type="match status" value="1"/>
</dbReference>
<name>A0A1E3QSJ6_9ASCO</name>
<gene>
    <name evidence="11" type="ORF">BABINDRAFT_160913</name>
</gene>
<dbReference type="GO" id="GO:0097354">
    <property type="term" value="P:prenylation"/>
    <property type="evidence" value="ECO:0007669"/>
    <property type="project" value="UniProtKB-UniRule"/>
</dbReference>
<evidence type="ECO:0000259" key="10">
    <source>
        <dbReference type="Pfam" id="PF00432"/>
    </source>
</evidence>
<comment type="subunit">
    <text evidence="9">Heterodimer of an alpha and a beta subunit.</text>
</comment>
<evidence type="ECO:0000256" key="1">
    <source>
        <dbReference type="ARBA" id="ARBA00010497"/>
    </source>
</evidence>